<keyword evidence="11" id="KW-0325">Glycoprotein</keyword>
<dbReference type="PROSITE" id="PS50262">
    <property type="entry name" value="G_PROTEIN_RECEP_F1_2"/>
    <property type="match status" value="1"/>
</dbReference>
<keyword evidence="5 13" id="KW-0589">Pheromone response</keyword>
<feature type="transmembrane region" description="Helical" evidence="13">
    <location>
        <begin position="49"/>
        <end position="69"/>
    </location>
</feature>
<keyword evidence="7 13" id="KW-1133">Transmembrane helix</keyword>
<dbReference type="OrthoDB" id="9606139at2759"/>
<feature type="transmembrane region" description="Helical" evidence="13">
    <location>
        <begin position="171"/>
        <end position="191"/>
    </location>
</feature>
<evidence type="ECO:0000256" key="7">
    <source>
        <dbReference type="ARBA" id="ARBA00022989"/>
    </source>
</evidence>
<dbReference type="FunFam" id="1.20.1070.10:FF:000033">
    <property type="entry name" value="Vomeronasal type-1 receptor"/>
    <property type="match status" value="1"/>
</dbReference>
<dbReference type="GO" id="GO:0016503">
    <property type="term" value="F:pheromone receptor activity"/>
    <property type="evidence" value="ECO:0007669"/>
    <property type="project" value="InterPro"/>
</dbReference>
<reference evidence="17" key="2">
    <citation type="submission" date="2025-08" db="UniProtKB">
        <authorList>
            <consortium name="RefSeq"/>
        </authorList>
    </citation>
    <scope>IDENTIFICATION</scope>
</reference>
<feature type="transmembrane region" description="Helical" evidence="13">
    <location>
        <begin position="128"/>
        <end position="150"/>
    </location>
</feature>
<evidence type="ECO:0000256" key="8">
    <source>
        <dbReference type="ARBA" id="ARBA00023040"/>
    </source>
</evidence>
<gene>
    <name evidence="17" type="primary">LOC103127324</name>
</gene>
<comment type="similarity">
    <text evidence="3 13">Belongs to the G-protein coupled receptor 1 family.</text>
</comment>
<keyword evidence="12 13" id="KW-0807">Transducer</keyword>
<keyword evidence="16" id="KW-1185">Reference proteome</keyword>
<comment type="function">
    <text evidence="1">Putative pheromone receptor.</text>
</comment>
<evidence type="ECO:0000256" key="12">
    <source>
        <dbReference type="ARBA" id="ARBA00023224"/>
    </source>
</evidence>
<dbReference type="GO" id="GO:0005886">
    <property type="term" value="C:plasma membrane"/>
    <property type="evidence" value="ECO:0007669"/>
    <property type="project" value="UniProtKB-SubCell"/>
</dbReference>
<keyword evidence="4 13" id="KW-1003">Cell membrane</keyword>
<evidence type="ECO:0000313" key="17">
    <source>
        <dbReference type="RefSeq" id="XP_007538286.1"/>
    </source>
</evidence>
<dbReference type="PANTHER" id="PTHR24062">
    <property type="entry name" value="VOMERONASAL TYPE-1 RECEPTOR"/>
    <property type="match status" value="1"/>
</dbReference>
<evidence type="ECO:0000256" key="6">
    <source>
        <dbReference type="ARBA" id="ARBA00022692"/>
    </source>
</evidence>
<evidence type="ECO:0000256" key="4">
    <source>
        <dbReference type="ARBA" id="ARBA00022475"/>
    </source>
</evidence>
<dbReference type="InterPro" id="IPR017452">
    <property type="entry name" value="GPCR_Rhodpsn_7TM"/>
</dbReference>
<protein>
    <recommendedName>
        <fullName evidence="13">Vomeronasal type-1 receptor</fullName>
    </recommendedName>
</protein>
<dbReference type="eggNOG" id="ENOG502RD1P">
    <property type="taxonomic scope" value="Eukaryota"/>
</dbReference>
<evidence type="ECO:0000256" key="2">
    <source>
        <dbReference type="ARBA" id="ARBA00004651"/>
    </source>
</evidence>
<dbReference type="InParanoid" id="A0A1S3AP21"/>
<feature type="region of interest" description="Disordered" evidence="14">
    <location>
        <begin position="1"/>
        <end position="23"/>
    </location>
</feature>
<feature type="domain" description="G-protein coupled receptors family 1 profile" evidence="15">
    <location>
        <begin position="67"/>
        <end position="255"/>
    </location>
</feature>
<keyword evidence="6 13" id="KW-0812">Transmembrane</keyword>
<comment type="subcellular location">
    <subcellularLocation>
        <location evidence="2 13">Cell membrane</location>
        <topology evidence="2 13">Multi-pass membrane protein</topology>
    </subcellularLocation>
</comment>
<dbReference type="Pfam" id="PF03402">
    <property type="entry name" value="V1R"/>
    <property type="match status" value="1"/>
</dbReference>
<evidence type="ECO:0000256" key="3">
    <source>
        <dbReference type="ARBA" id="ARBA00010663"/>
    </source>
</evidence>
<evidence type="ECO:0000256" key="11">
    <source>
        <dbReference type="ARBA" id="ARBA00023180"/>
    </source>
</evidence>
<keyword evidence="10 13" id="KW-0675">Receptor</keyword>
<reference evidence="16" key="1">
    <citation type="submission" date="2025-05" db="UniProtKB">
        <authorList>
            <consortium name="RefSeq"/>
        </authorList>
    </citation>
    <scope>NUCLEOTIDE SEQUENCE [LARGE SCALE GENOMIC DNA]</scope>
</reference>
<keyword evidence="9 13" id="KW-0472">Membrane</keyword>
<dbReference type="GO" id="GO:0007606">
    <property type="term" value="P:sensory perception of chemical stimulus"/>
    <property type="evidence" value="ECO:0007669"/>
    <property type="project" value="UniProtKB-ARBA"/>
</dbReference>
<evidence type="ECO:0000256" key="5">
    <source>
        <dbReference type="ARBA" id="ARBA00022507"/>
    </source>
</evidence>
<dbReference type="Gene3D" id="1.20.1070.10">
    <property type="entry name" value="Rhodopsin 7-helix transmembrane proteins"/>
    <property type="match status" value="1"/>
</dbReference>
<evidence type="ECO:0000256" key="13">
    <source>
        <dbReference type="RuleBase" id="RU364061"/>
    </source>
</evidence>
<dbReference type="GeneID" id="103127324"/>
<dbReference type="InterPro" id="IPR004072">
    <property type="entry name" value="Vmron_rcpt_1"/>
</dbReference>
<dbReference type="AlphaFoldDB" id="A0A1S3AP21"/>
<dbReference type="SUPFAM" id="SSF81321">
    <property type="entry name" value="Family A G protein-coupled receptor-like"/>
    <property type="match status" value="1"/>
</dbReference>
<evidence type="ECO:0000256" key="9">
    <source>
        <dbReference type="ARBA" id="ARBA00023136"/>
    </source>
</evidence>
<sequence>MHRVKHRCGSKQGPEFKCTTPTPTPTAGGADRFFVERIYFIASPPLSSVGAAPGSLFLSQAVIGILGNFSLLRHYLSLYHSRCRMRDTDLILMHLTLANFFLILSKAVPNTMIALGWKHFISDLGCQVIFYVYRITKGVSIGTTCLLSVYQTIMISPMNSCWKELKVRAPKYVGCSISLCWILHILVNFIFPTYVSYISSQWSNQDTMNKTDWQDCFSVDHQTILGTVYTTLLVFPEVLFSVLIIWSSGSMVFIL</sequence>
<evidence type="ECO:0000313" key="16">
    <source>
        <dbReference type="Proteomes" id="UP001652624"/>
    </source>
</evidence>
<organism evidence="16 17">
    <name type="scientific">Erinaceus europaeus</name>
    <name type="common">Western European hedgehog</name>
    <dbReference type="NCBI Taxonomy" id="9365"/>
    <lineage>
        <taxon>Eukaryota</taxon>
        <taxon>Metazoa</taxon>
        <taxon>Chordata</taxon>
        <taxon>Craniata</taxon>
        <taxon>Vertebrata</taxon>
        <taxon>Euteleostomi</taxon>
        <taxon>Mammalia</taxon>
        <taxon>Eutheria</taxon>
        <taxon>Laurasiatheria</taxon>
        <taxon>Eulipotyphla</taxon>
        <taxon>Erinaceidae</taxon>
        <taxon>Erinaceinae</taxon>
        <taxon>Erinaceus</taxon>
    </lineage>
</organism>
<dbReference type="GO" id="GO:0019236">
    <property type="term" value="P:response to pheromone"/>
    <property type="evidence" value="ECO:0007669"/>
    <property type="project" value="UniProtKB-KW"/>
</dbReference>
<evidence type="ECO:0000256" key="1">
    <source>
        <dbReference type="ARBA" id="ARBA00003878"/>
    </source>
</evidence>
<accession>A0A1S3AP21</accession>
<keyword evidence="8 13" id="KW-0297">G-protein coupled receptor</keyword>
<evidence type="ECO:0000256" key="10">
    <source>
        <dbReference type="ARBA" id="ARBA00023170"/>
    </source>
</evidence>
<feature type="transmembrane region" description="Helical" evidence="13">
    <location>
        <begin position="233"/>
        <end position="254"/>
    </location>
</feature>
<dbReference type="RefSeq" id="XP_007538286.1">
    <property type="nucleotide sequence ID" value="XM_007538224.2"/>
</dbReference>
<evidence type="ECO:0000256" key="14">
    <source>
        <dbReference type="SAM" id="MobiDB-lite"/>
    </source>
</evidence>
<dbReference type="Proteomes" id="UP001652624">
    <property type="component" value="Chromosome 2"/>
</dbReference>
<feature type="transmembrane region" description="Helical" evidence="13">
    <location>
        <begin position="90"/>
        <end position="108"/>
    </location>
</feature>
<proteinExistence type="inferred from homology"/>
<name>A0A1S3AP21_ERIEU</name>
<evidence type="ECO:0000259" key="15">
    <source>
        <dbReference type="PROSITE" id="PS50262"/>
    </source>
</evidence>